<keyword evidence="2" id="KW-0645">Protease</keyword>
<evidence type="ECO:0000259" key="10">
    <source>
        <dbReference type="Pfam" id="PF05572"/>
    </source>
</evidence>
<dbReference type="SUPFAM" id="SSF55486">
    <property type="entry name" value="Metalloproteases ('zincins'), catalytic domain"/>
    <property type="match status" value="1"/>
</dbReference>
<evidence type="ECO:0000256" key="2">
    <source>
        <dbReference type="ARBA" id="ARBA00022670"/>
    </source>
</evidence>
<keyword evidence="6" id="KW-0862">Zinc</keyword>
<reference evidence="11 12" key="1">
    <citation type="submission" date="2014-04" db="EMBL/GenBank/DDBJ databases">
        <authorList>
            <consortium name="DOE Joint Genome Institute"/>
            <person name="Kuo A."/>
            <person name="Gay G."/>
            <person name="Dore J."/>
            <person name="Kohler A."/>
            <person name="Nagy L.G."/>
            <person name="Floudas D."/>
            <person name="Copeland A."/>
            <person name="Barry K.W."/>
            <person name="Cichocki N."/>
            <person name="Veneault-Fourrey C."/>
            <person name="LaButti K."/>
            <person name="Lindquist E.A."/>
            <person name="Lipzen A."/>
            <person name="Lundell T."/>
            <person name="Morin E."/>
            <person name="Murat C."/>
            <person name="Sun H."/>
            <person name="Tunlid A."/>
            <person name="Henrissat B."/>
            <person name="Grigoriev I.V."/>
            <person name="Hibbett D.S."/>
            <person name="Martin F."/>
            <person name="Nordberg H.P."/>
            <person name="Cantor M.N."/>
            <person name="Hua S.X."/>
        </authorList>
    </citation>
    <scope>NUCLEOTIDE SEQUENCE [LARGE SCALE GENOMIC DNA]</scope>
    <source>
        <strain evidence="12">h7</strain>
    </source>
</reference>
<evidence type="ECO:0000256" key="5">
    <source>
        <dbReference type="ARBA" id="ARBA00022801"/>
    </source>
</evidence>
<dbReference type="GO" id="GO:0006508">
    <property type="term" value="P:proteolysis"/>
    <property type="evidence" value="ECO:0007669"/>
    <property type="project" value="UniProtKB-KW"/>
</dbReference>
<feature type="signal peptide" evidence="9">
    <location>
        <begin position="1"/>
        <end position="20"/>
    </location>
</feature>
<evidence type="ECO:0000256" key="4">
    <source>
        <dbReference type="ARBA" id="ARBA00022729"/>
    </source>
</evidence>
<evidence type="ECO:0000256" key="9">
    <source>
        <dbReference type="SAM" id="SignalP"/>
    </source>
</evidence>
<dbReference type="InterPro" id="IPR008754">
    <property type="entry name" value="Peptidase_M43"/>
</dbReference>
<evidence type="ECO:0000313" key="11">
    <source>
        <dbReference type="EMBL" id="KIM41043.1"/>
    </source>
</evidence>
<gene>
    <name evidence="11" type="ORF">M413DRAFT_445790</name>
</gene>
<keyword evidence="8" id="KW-1015">Disulfide bond</keyword>
<keyword evidence="12" id="KW-1185">Reference proteome</keyword>
<keyword evidence="7" id="KW-0482">Metalloprotease</keyword>
<protein>
    <recommendedName>
        <fullName evidence="10">Peptidase M43 pregnancy-associated plasma-A domain-containing protein</fullName>
    </recommendedName>
</protein>
<accession>A0A0C2XTQ2</accession>
<evidence type="ECO:0000256" key="1">
    <source>
        <dbReference type="ARBA" id="ARBA00008721"/>
    </source>
</evidence>
<organism evidence="11 12">
    <name type="scientific">Hebeloma cylindrosporum</name>
    <dbReference type="NCBI Taxonomy" id="76867"/>
    <lineage>
        <taxon>Eukaryota</taxon>
        <taxon>Fungi</taxon>
        <taxon>Dikarya</taxon>
        <taxon>Basidiomycota</taxon>
        <taxon>Agaricomycotina</taxon>
        <taxon>Agaricomycetes</taxon>
        <taxon>Agaricomycetidae</taxon>
        <taxon>Agaricales</taxon>
        <taxon>Agaricineae</taxon>
        <taxon>Hymenogastraceae</taxon>
        <taxon>Hebeloma</taxon>
    </lineage>
</organism>
<dbReference type="Proteomes" id="UP000053424">
    <property type="component" value="Unassembled WGS sequence"/>
</dbReference>
<keyword evidence="4 9" id="KW-0732">Signal</keyword>
<evidence type="ECO:0000313" key="12">
    <source>
        <dbReference type="Proteomes" id="UP000053424"/>
    </source>
</evidence>
<dbReference type="InterPro" id="IPR024079">
    <property type="entry name" value="MetalloPept_cat_dom_sf"/>
</dbReference>
<feature type="chain" id="PRO_5002159097" description="Peptidase M43 pregnancy-associated plasma-A domain-containing protein" evidence="9">
    <location>
        <begin position="21"/>
        <end position="296"/>
    </location>
</feature>
<dbReference type="GO" id="GO:0046872">
    <property type="term" value="F:metal ion binding"/>
    <property type="evidence" value="ECO:0007669"/>
    <property type="project" value="UniProtKB-KW"/>
</dbReference>
<evidence type="ECO:0000256" key="3">
    <source>
        <dbReference type="ARBA" id="ARBA00022723"/>
    </source>
</evidence>
<keyword evidence="5" id="KW-0378">Hydrolase</keyword>
<dbReference type="EMBL" id="KN831781">
    <property type="protein sequence ID" value="KIM41043.1"/>
    <property type="molecule type" value="Genomic_DNA"/>
</dbReference>
<evidence type="ECO:0000256" key="6">
    <source>
        <dbReference type="ARBA" id="ARBA00022833"/>
    </source>
</evidence>
<dbReference type="STRING" id="686832.A0A0C2XTQ2"/>
<dbReference type="GO" id="GO:0008237">
    <property type="term" value="F:metallopeptidase activity"/>
    <property type="evidence" value="ECO:0007669"/>
    <property type="project" value="UniProtKB-KW"/>
</dbReference>
<sequence length="296" mass="31968">MLLSIPLVLLLQLGISLVAAAPPLSTISHKSHVARKCGSHISAARKASMERKFSAQRKLPSKNPLVSPVIDVNFNIIAANHTVAGGWLPISQVLGQIAVLNKDFKASGIQFRLVNTTRIINANWFTNVAPENQEQASMKQKLRKGGPETLNLYTVSFNNSAAEDLLGYATFPSDYKSAPQDDGVVIQYQTLPGGTKAPFNMGRTTTHEVGHWVGLYHTFQGASCTSSGDEVADTPAQLTATSGCPKIAPDTCPGQPGRDPIHNFMDYSHDVCLTGFTAGQAKRLKAQLRTYRNLNV</sequence>
<dbReference type="MEROPS" id="M43.008"/>
<dbReference type="OrthoDB" id="536211at2759"/>
<evidence type="ECO:0000256" key="8">
    <source>
        <dbReference type="ARBA" id="ARBA00023157"/>
    </source>
</evidence>
<dbReference type="CDD" id="cd04275">
    <property type="entry name" value="ZnMc_pappalysin_like"/>
    <property type="match status" value="1"/>
</dbReference>
<evidence type="ECO:0000256" key="7">
    <source>
        <dbReference type="ARBA" id="ARBA00023049"/>
    </source>
</evidence>
<comment type="similarity">
    <text evidence="1">Belongs to the peptidase M43B family.</text>
</comment>
<dbReference type="PANTHER" id="PTHR47466:SF1">
    <property type="entry name" value="METALLOPROTEASE MEP1 (AFU_ORTHOLOGUE AFUA_1G07730)-RELATED"/>
    <property type="match status" value="1"/>
</dbReference>
<dbReference type="AlphaFoldDB" id="A0A0C2XTQ2"/>
<dbReference type="Gene3D" id="3.40.390.10">
    <property type="entry name" value="Collagenase (Catalytic Domain)"/>
    <property type="match status" value="1"/>
</dbReference>
<dbReference type="Pfam" id="PF05572">
    <property type="entry name" value="Peptidase_M43"/>
    <property type="match status" value="1"/>
</dbReference>
<name>A0A0C2XTQ2_HEBCY</name>
<dbReference type="PANTHER" id="PTHR47466">
    <property type="match status" value="1"/>
</dbReference>
<feature type="domain" description="Peptidase M43 pregnancy-associated plasma-A" evidence="10">
    <location>
        <begin position="152"/>
        <end position="288"/>
    </location>
</feature>
<keyword evidence="3" id="KW-0479">Metal-binding</keyword>
<reference evidence="12" key="2">
    <citation type="submission" date="2015-01" db="EMBL/GenBank/DDBJ databases">
        <title>Evolutionary Origins and Diversification of the Mycorrhizal Mutualists.</title>
        <authorList>
            <consortium name="DOE Joint Genome Institute"/>
            <consortium name="Mycorrhizal Genomics Consortium"/>
            <person name="Kohler A."/>
            <person name="Kuo A."/>
            <person name="Nagy L.G."/>
            <person name="Floudas D."/>
            <person name="Copeland A."/>
            <person name="Barry K.W."/>
            <person name="Cichocki N."/>
            <person name="Veneault-Fourrey C."/>
            <person name="LaButti K."/>
            <person name="Lindquist E.A."/>
            <person name="Lipzen A."/>
            <person name="Lundell T."/>
            <person name="Morin E."/>
            <person name="Murat C."/>
            <person name="Riley R."/>
            <person name="Ohm R."/>
            <person name="Sun H."/>
            <person name="Tunlid A."/>
            <person name="Henrissat B."/>
            <person name="Grigoriev I.V."/>
            <person name="Hibbett D.S."/>
            <person name="Martin F."/>
        </authorList>
    </citation>
    <scope>NUCLEOTIDE SEQUENCE [LARGE SCALE GENOMIC DNA]</scope>
    <source>
        <strain evidence="12">h7</strain>
    </source>
</reference>
<proteinExistence type="inferred from homology"/>
<dbReference type="HOGENOM" id="CLU_048726_1_0_1"/>